<organism evidence="2">
    <name type="scientific">Pectinophora gossypiella</name>
    <name type="common">Cotton pink bollworm</name>
    <name type="synonym">Depressaria gossypiella</name>
    <dbReference type="NCBI Taxonomy" id="13191"/>
    <lineage>
        <taxon>Eukaryota</taxon>
        <taxon>Metazoa</taxon>
        <taxon>Ecdysozoa</taxon>
        <taxon>Arthropoda</taxon>
        <taxon>Hexapoda</taxon>
        <taxon>Insecta</taxon>
        <taxon>Pterygota</taxon>
        <taxon>Neoptera</taxon>
        <taxon>Endopterygota</taxon>
        <taxon>Lepidoptera</taxon>
        <taxon>Glossata</taxon>
        <taxon>Ditrysia</taxon>
        <taxon>Gelechioidea</taxon>
        <taxon>Gelechiidae</taxon>
        <taxon>Apatetrinae</taxon>
        <taxon>Pectinophora</taxon>
    </lineage>
</organism>
<gene>
    <name evidence="2" type="ORF">g.3013</name>
</gene>
<reference evidence="2" key="1">
    <citation type="submission" date="2015-09" db="EMBL/GenBank/DDBJ databases">
        <title>De novo assembly of Pectinophora gossypiella (Pink Bollworm) gut transcriptome.</title>
        <authorList>
            <person name="Tassone E.E."/>
        </authorList>
    </citation>
    <scope>NUCLEOTIDE SEQUENCE</scope>
</reference>
<dbReference type="AlphaFoldDB" id="A0A1E1W4J4"/>
<sequence length="126" mass="14998">MYSYLLWQIFNNQFISIKYDTDAFYRTILGIYTCYNNAPRRHSLLNGTFVTSSIHERFLSRDSRPPAGPRSPRRSRHFTILYYTKRTERVRRPTPRASTDDRHEKYSNKVHRRGGPSRRVAAVEVE</sequence>
<proteinExistence type="predicted"/>
<evidence type="ECO:0000256" key="1">
    <source>
        <dbReference type="SAM" id="MobiDB-lite"/>
    </source>
</evidence>
<feature type="compositionally biased region" description="Basic and acidic residues" evidence="1">
    <location>
        <begin position="98"/>
        <end position="107"/>
    </location>
</feature>
<name>A0A1E1W4J4_PECGO</name>
<protein>
    <submittedName>
        <fullName evidence="2">Uncharacterized protein</fullName>
    </submittedName>
</protein>
<feature type="region of interest" description="Disordered" evidence="1">
    <location>
        <begin position="87"/>
        <end position="126"/>
    </location>
</feature>
<dbReference type="EMBL" id="GDQN01009158">
    <property type="protein sequence ID" value="JAT81896.1"/>
    <property type="molecule type" value="Transcribed_RNA"/>
</dbReference>
<evidence type="ECO:0000313" key="2">
    <source>
        <dbReference type="EMBL" id="JAT81896.1"/>
    </source>
</evidence>
<accession>A0A1E1W4J4</accession>